<protein>
    <recommendedName>
        <fullName evidence="2">Rv2525c-like glycoside hydrolase-like domain-containing protein</fullName>
    </recommendedName>
</protein>
<dbReference type="SUPFAM" id="SSF51445">
    <property type="entry name" value="(Trans)glycosidases"/>
    <property type="match status" value="1"/>
</dbReference>
<comment type="caution">
    <text evidence="3">The sequence shown here is derived from an EMBL/GenBank/DDBJ whole genome shotgun (WGS) entry which is preliminary data.</text>
</comment>
<sequence>MLALVPAVGLVVALAALLPSWLDRPSSSGDGRPVAAPGPGRAETEAEAAPAAADDAAVSRRRLAPPAAAEAPATGPYLYKGFGLDTCEAPAVSSLRAWNSTRYRAIGVYFAGHGRACPKQHNLSPQWFQGAKAAGWRVLPVYLGSQAPCVKNKHKRRYALKGDPYQQGVAEARVAVQRAEYYGIMPRSPIYLDVEAYGLTSQSCKDVTLRFIRSWSREVSRFGYIAGFYSSANSGVRHLASARAKGLTDLPSIMWFARWHVPPSAYGEKWLPEKAWHPNRRIHQYAGHVLETHGGRKLRIDRNWVDAPVAVIR</sequence>
<feature type="domain" description="Rv2525c-like glycoside hydrolase-like" evidence="2">
    <location>
        <begin position="97"/>
        <end position="305"/>
    </location>
</feature>
<feature type="region of interest" description="Disordered" evidence="1">
    <location>
        <begin position="25"/>
        <end position="51"/>
    </location>
</feature>
<name>A0ABP3K395_9ACTN</name>
<accession>A0ABP3K395</accession>
<reference evidence="4" key="1">
    <citation type="journal article" date="2019" name="Int. J. Syst. Evol. Microbiol.">
        <title>The Global Catalogue of Microorganisms (GCM) 10K type strain sequencing project: providing services to taxonomists for standard genome sequencing and annotation.</title>
        <authorList>
            <consortium name="The Broad Institute Genomics Platform"/>
            <consortium name="The Broad Institute Genome Sequencing Center for Infectious Disease"/>
            <person name="Wu L."/>
            <person name="Ma J."/>
        </authorList>
    </citation>
    <scope>NUCLEOTIDE SEQUENCE [LARGE SCALE GENOMIC DNA]</scope>
    <source>
        <strain evidence="4">JCM 4805</strain>
    </source>
</reference>
<evidence type="ECO:0000313" key="4">
    <source>
        <dbReference type="Proteomes" id="UP001500909"/>
    </source>
</evidence>
<dbReference type="Gene3D" id="3.20.20.80">
    <property type="entry name" value="Glycosidases"/>
    <property type="match status" value="1"/>
</dbReference>
<evidence type="ECO:0000256" key="1">
    <source>
        <dbReference type="SAM" id="MobiDB-lite"/>
    </source>
</evidence>
<evidence type="ECO:0000259" key="2">
    <source>
        <dbReference type="Pfam" id="PF08924"/>
    </source>
</evidence>
<gene>
    <name evidence="3" type="ORF">GCM10010361_38020</name>
</gene>
<dbReference type="Pfam" id="PF08924">
    <property type="entry name" value="Rv2525c_GlyHyd-like"/>
    <property type="match status" value="1"/>
</dbReference>
<dbReference type="InterPro" id="IPR015020">
    <property type="entry name" value="Rv2525c-like_Glyco_Hydro-like"/>
</dbReference>
<dbReference type="RefSeq" id="WP_346096161.1">
    <property type="nucleotide sequence ID" value="NZ_BAAABY010000026.1"/>
</dbReference>
<dbReference type="Proteomes" id="UP001500909">
    <property type="component" value="Unassembled WGS sequence"/>
</dbReference>
<dbReference type="EMBL" id="BAAABY010000026">
    <property type="protein sequence ID" value="GAA0470198.1"/>
    <property type="molecule type" value="Genomic_DNA"/>
</dbReference>
<organism evidence="3 4">
    <name type="scientific">Streptomyces olivaceiscleroticus</name>
    <dbReference type="NCBI Taxonomy" id="68245"/>
    <lineage>
        <taxon>Bacteria</taxon>
        <taxon>Bacillati</taxon>
        <taxon>Actinomycetota</taxon>
        <taxon>Actinomycetes</taxon>
        <taxon>Kitasatosporales</taxon>
        <taxon>Streptomycetaceae</taxon>
        <taxon>Streptomyces</taxon>
    </lineage>
</organism>
<proteinExistence type="predicted"/>
<dbReference type="InterPro" id="IPR017853">
    <property type="entry name" value="GH"/>
</dbReference>
<feature type="compositionally biased region" description="Low complexity" evidence="1">
    <location>
        <begin position="35"/>
        <end position="51"/>
    </location>
</feature>
<keyword evidence="4" id="KW-1185">Reference proteome</keyword>
<evidence type="ECO:0000313" key="3">
    <source>
        <dbReference type="EMBL" id="GAA0470198.1"/>
    </source>
</evidence>